<sequence>MERTSWAAFGRTVVAALVAVAAFCAGEASGLRFSPGRGEFKILQVADMHYGNGGTTGCLDVLPAQMAGCSDLNTTAFLERVIRAEQPDLIVFTGNLSLSLSQNETNSRLTSNSTRSSPSPNHIKVRSSELI</sequence>
<feature type="region of interest" description="Disordered" evidence="1">
    <location>
        <begin position="102"/>
        <end position="131"/>
    </location>
</feature>
<dbReference type="GO" id="GO:0005737">
    <property type="term" value="C:cytoplasm"/>
    <property type="evidence" value="ECO:0007669"/>
    <property type="project" value="TreeGrafter"/>
</dbReference>
<evidence type="ECO:0000313" key="2">
    <source>
        <dbReference type="EMBL" id="VVV57297.1"/>
    </source>
</evidence>
<dbReference type="EMBL" id="LR721775">
    <property type="protein sequence ID" value="VVV57297.1"/>
    <property type="molecule type" value="Genomic_DNA"/>
</dbReference>
<dbReference type="InterPro" id="IPR029052">
    <property type="entry name" value="Metallo-depent_PP-like"/>
</dbReference>
<evidence type="ECO:0000256" key="1">
    <source>
        <dbReference type="SAM" id="MobiDB-lite"/>
    </source>
</evidence>
<name>A0A5K0WVI1_9MAGN</name>
<reference evidence="2" key="1">
    <citation type="submission" date="2019-09" db="EMBL/GenBank/DDBJ databases">
        <authorList>
            <person name="Zhang L."/>
        </authorList>
    </citation>
    <scope>NUCLEOTIDE SEQUENCE</scope>
</reference>
<feature type="compositionally biased region" description="Low complexity" evidence="1">
    <location>
        <begin position="105"/>
        <end position="121"/>
    </location>
</feature>
<protein>
    <recommendedName>
        <fullName evidence="3">Calcineurin-like phosphoesterase domain-containing protein</fullName>
    </recommendedName>
</protein>
<dbReference type="GO" id="GO:0016788">
    <property type="term" value="F:hydrolase activity, acting on ester bonds"/>
    <property type="evidence" value="ECO:0007669"/>
    <property type="project" value="TreeGrafter"/>
</dbReference>
<gene>
    <name evidence="2" type="ORF">NYM_LOCUS4632</name>
</gene>
<dbReference type="AlphaFoldDB" id="A0A5K0WVI1"/>
<accession>A0A5K0WVI1</accession>
<dbReference type="PANTHER" id="PTHR32440">
    <property type="entry name" value="PHOSPHATASE DCR2-RELATED-RELATED"/>
    <property type="match status" value="1"/>
</dbReference>
<dbReference type="PANTHER" id="PTHR32440:SF0">
    <property type="entry name" value="PHOSPHATASE DCR2-RELATED"/>
    <property type="match status" value="1"/>
</dbReference>
<evidence type="ECO:0008006" key="3">
    <source>
        <dbReference type="Google" id="ProtNLM"/>
    </source>
</evidence>
<organism evidence="2">
    <name type="scientific">Nymphaea colorata</name>
    <name type="common">pocket water lily</name>
    <dbReference type="NCBI Taxonomy" id="210225"/>
    <lineage>
        <taxon>Eukaryota</taxon>
        <taxon>Viridiplantae</taxon>
        <taxon>Streptophyta</taxon>
        <taxon>Embryophyta</taxon>
        <taxon>Tracheophyta</taxon>
        <taxon>Spermatophyta</taxon>
        <taxon>Magnoliopsida</taxon>
        <taxon>Nymphaeales</taxon>
        <taxon>Nymphaeaceae</taxon>
        <taxon>Nymphaea</taxon>
    </lineage>
</organism>
<dbReference type="SUPFAM" id="SSF56300">
    <property type="entry name" value="Metallo-dependent phosphatases"/>
    <property type="match status" value="1"/>
</dbReference>
<proteinExistence type="predicted"/>
<dbReference type="Gramene" id="NC10G0145470.1">
    <property type="protein sequence ID" value="NC10G0145470.1:cds"/>
    <property type="gene ID" value="NC10G0145470"/>
</dbReference>